<protein>
    <recommendedName>
        <fullName evidence="1">triacylglycerol lipase</fullName>
        <ecNumber evidence="1">3.1.1.3</ecNumber>
    </recommendedName>
</protein>
<evidence type="ECO:0000256" key="2">
    <source>
        <dbReference type="ARBA" id="ARBA00022801"/>
    </source>
</evidence>
<dbReference type="KEGG" id="bnn:FOA43_003385"/>
<dbReference type="InterPro" id="IPR051299">
    <property type="entry name" value="AB_hydrolase_lip/est"/>
</dbReference>
<dbReference type="SUPFAM" id="SSF53474">
    <property type="entry name" value="alpha/beta-Hydrolases"/>
    <property type="match status" value="1"/>
</dbReference>
<feature type="chain" id="PRO_5034280416" description="triacylglycerol lipase" evidence="3">
    <location>
        <begin position="17"/>
        <end position="409"/>
    </location>
</feature>
<dbReference type="PANTHER" id="PTHR46640:SF3">
    <property type="entry name" value="LIPASE LIH1-RELATED"/>
    <property type="match status" value="1"/>
</dbReference>
<dbReference type="EC" id="3.1.1.3" evidence="1"/>
<keyword evidence="6" id="KW-1185">Reference proteome</keyword>
<gene>
    <name evidence="5" type="ORF">FOA43_003385</name>
</gene>
<keyword evidence="2" id="KW-0378">Hydrolase</keyword>
<feature type="domain" description="Fungal lipase-type" evidence="4">
    <location>
        <begin position="190"/>
        <end position="291"/>
    </location>
</feature>
<feature type="signal peptide" evidence="3">
    <location>
        <begin position="1"/>
        <end position="16"/>
    </location>
</feature>
<dbReference type="RefSeq" id="XP_038779564.1">
    <property type="nucleotide sequence ID" value="XM_038923636.1"/>
</dbReference>
<evidence type="ECO:0000259" key="4">
    <source>
        <dbReference type="Pfam" id="PF01764"/>
    </source>
</evidence>
<dbReference type="InterPro" id="IPR002921">
    <property type="entry name" value="Fungal_lipase-type"/>
</dbReference>
<dbReference type="OrthoDB" id="406844at2759"/>
<dbReference type="Gene3D" id="3.40.50.1820">
    <property type="entry name" value="alpha/beta hydrolase"/>
    <property type="match status" value="1"/>
</dbReference>
<dbReference type="Proteomes" id="UP000662931">
    <property type="component" value="Chromosome 4"/>
</dbReference>
<name>A0A875S8J4_EENNA</name>
<dbReference type="GO" id="GO:0006629">
    <property type="term" value="P:lipid metabolic process"/>
    <property type="evidence" value="ECO:0007669"/>
    <property type="project" value="InterPro"/>
</dbReference>
<keyword evidence="3" id="KW-0732">Signal</keyword>
<reference evidence="5" key="1">
    <citation type="submission" date="2020-10" db="EMBL/GenBank/DDBJ databases">
        <authorList>
            <person name="Roach M.J.R."/>
        </authorList>
    </citation>
    <scope>NUCLEOTIDE SEQUENCE</scope>
    <source>
        <strain evidence="5">CBS 1945</strain>
    </source>
</reference>
<accession>A0A875S8J4</accession>
<evidence type="ECO:0000256" key="3">
    <source>
        <dbReference type="SAM" id="SignalP"/>
    </source>
</evidence>
<sequence>MLLSICLATFISFSHCAPVYNSSGSVQSLAWNMPYINYKPSGVLLESDAVYDYLDSLAVFIQLANCNTDEFQQVYKNCYFFPANLSSSECGSVELVRFLRPRARDSILDIEKIPFLRTSSQAGIFLDHNAKRIVIAIRSDVNMIDHLPFMADDKAVYSPLIYNSKFWKSVFVNSTIISALGKQTAEQFYDSKKNKAKLRTKTSWGKPIFKVHAGFQDLSNRYFEDLFAEVVLLTKQYKNYHLVLTGHSVGGAVASMLSLTLLDIGFNNTLVTFNSPKPWSQKLADHYDSISFTKRLHSRVILREQDALVDTERGHLRVWNSHDGFTGFPANTVIDGIGMFNGYKHSGLSIVTPQRKLVVNHEHPTFYLESEWRVSSILRNSRVDIGITASFEPHNFILRDLLACTKLHK</sequence>
<dbReference type="Pfam" id="PF01764">
    <property type="entry name" value="Lipase_3"/>
    <property type="match status" value="1"/>
</dbReference>
<evidence type="ECO:0000313" key="6">
    <source>
        <dbReference type="Proteomes" id="UP000662931"/>
    </source>
</evidence>
<dbReference type="InterPro" id="IPR029058">
    <property type="entry name" value="AB_hydrolase_fold"/>
</dbReference>
<dbReference type="GeneID" id="62196785"/>
<dbReference type="GO" id="GO:0004806">
    <property type="term" value="F:triacylglycerol lipase activity"/>
    <property type="evidence" value="ECO:0007669"/>
    <property type="project" value="UniProtKB-EC"/>
</dbReference>
<organism evidence="5 6">
    <name type="scientific">Eeniella nana</name>
    <name type="common">Yeast</name>
    <name type="synonym">Brettanomyces nanus</name>
    <dbReference type="NCBI Taxonomy" id="13502"/>
    <lineage>
        <taxon>Eukaryota</taxon>
        <taxon>Fungi</taxon>
        <taxon>Dikarya</taxon>
        <taxon>Ascomycota</taxon>
        <taxon>Saccharomycotina</taxon>
        <taxon>Pichiomycetes</taxon>
        <taxon>Pichiales</taxon>
        <taxon>Pichiaceae</taxon>
        <taxon>Brettanomyces</taxon>
    </lineage>
</organism>
<evidence type="ECO:0000313" key="5">
    <source>
        <dbReference type="EMBL" id="QPG75999.1"/>
    </source>
</evidence>
<dbReference type="PANTHER" id="PTHR46640">
    <property type="entry name" value="TRIACYLGLYCEROL LIPASE, PUTATIVE (AFU_ORTHOLOGUE AFUA_6G06510)-RELATED"/>
    <property type="match status" value="1"/>
</dbReference>
<dbReference type="AlphaFoldDB" id="A0A875S8J4"/>
<evidence type="ECO:0000256" key="1">
    <source>
        <dbReference type="ARBA" id="ARBA00013279"/>
    </source>
</evidence>
<proteinExistence type="predicted"/>
<dbReference type="EMBL" id="CP064815">
    <property type="protein sequence ID" value="QPG75999.1"/>
    <property type="molecule type" value="Genomic_DNA"/>
</dbReference>